<gene>
    <name evidence="1" type="ORF">HJG60_009447</name>
</gene>
<proteinExistence type="predicted"/>
<dbReference type="EMBL" id="JABVXQ010000015">
    <property type="protein sequence ID" value="KAF6075049.1"/>
    <property type="molecule type" value="Genomic_DNA"/>
</dbReference>
<dbReference type="Proteomes" id="UP000664940">
    <property type="component" value="Unassembled WGS sequence"/>
</dbReference>
<comment type="caution">
    <text evidence="1">The sequence shown here is derived from an EMBL/GenBank/DDBJ whole genome shotgun (WGS) entry which is preliminary data.</text>
</comment>
<protein>
    <submittedName>
        <fullName evidence="1">Uncharacterized protein</fullName>
    </submittedName>
</protein>
<organism evidence="1 2">
    <name type="scientific">Phyllostomus discolor</name>
    <name type="common">pale spear-nosed bat</name>
    <dbReference type="NCBI Taxonomy" id="89673"/>
    <lineage>
        <taxon>Eukaryota</taxon>
        <taxon>Metazoa</taxon>
        <taxon>Chordata</taxon>
        <taxon>Craniata</taxon>
        <taxon>Vertebrata</taxon>
        <taxon>Euteleostomi</taxon>
        <taxon>Mammalia</taxon>
        <taxon>Eutheria</taxon>
        <taxon>Laurasiatheria</taxon>
        <taxon>Chiroptera</taxon>
        <taxon>Yangochiroptera</taxon>
        <taxon>Phyllostomidae</taxon>
        <taxon>Phyllostominae</taxon>
        <taxon>Phyllostomus</taxon>
    </lineage>
</organism>
<name>A0A834DCI2_9CHIR</name>
<dbReference type="AlphaFoldDB" id="A0A834DCI2"/>
<evidence type="ECO:0000313" key="2">
    <source>
        <dbReference type="Proteomes" id="UP000664940"/>
    </source>
</evidence>
<accession>A0A834DCI2</accession>
<evidence type="ECO:0000313" key="1">
    <source>
        <dbReference type="EMBL" id="KAF6075049.1"/>
    </source>
</evidence>
<reference evidence="1 2" key="1">
    <citation type="journal article" date="2020" name="Nature">
        <title>Six reference-quality genomes reveal evolution of bat adaptations.</title>
        <authorList>
            <person name="Jebb D."/>
            <person name="Huang Z."/>
            <person name="Pippel M."/>
            <person name="Hughes G.M."/>
            <person name="Lavrichenko K."/>
            <person name="Devanna P."/>
            <person name="Winkler S."/>
            <person name="Jermiin L.S."/>
            <person name="Skirmuntt E.C."/>
            <person name="Katzourakis A."/>
            <person name="Burkitt-Gray L."/>
            <person name="Ray D.A."/>
            <person name="Sullivan K.A.M."/>
            <person name="Roscito J.G."/>
            <person name="Kirilenko B.M."/>
            <person name="Davalos L.M."/>
            <person name="Corthals A.P."/>
            <person name="Power M.L."/>
            <person name="Jones G."/>
            <person name="Ransome R.D."/>
            <person name="Dechmann D.K.N."/>
            <person name="Locatelli A.G."/>
            <person name="Puechmaille S.J."/>
            <person name="Fedrigo O."/>
            <person name="Jarvis E.D."/>
            <person name="Hiller M."/>
            <person name="Vernes S.C."/>
            <person name="Myers E.W."/>
            <person name="Teeling E.C."/>
        </authorList>
    </citation>
    <scope>NUCLEOTIDE SEQUENCE [LARGE SCALE GENOMIC DNA]</scope>
    <source>
        <strain evidence="1">Bat1K_MPI-CBG_1</strain>
    </source>
</reference>
<sequence length="131" mass="13630">MLSLGRCRRARAWRGRGGAGAGRLLLSVQWGVKSRRNAWAAERRSLPARAPRLGMETHSGRCSVETALADAPGSWGGDEVRGSAPGGHVAFALRRLLLQLLLLGEAEGAETVQMMGPGAPAGPPAAPAARS</sequence>